<evidence type="ECO:0000256" key="1">
    <source>
        <dbReference type="ARBA" id="ARBA00008056"/>
    </source>
</evidence>
<dbReference type="InterPro" id="IPR005123">
    <property type="entry name" value="Oxoglu/Fe-dep_dioxygenase_dom"/>
</dbReference>
<evidence type="ECO:0000313" key="6">
    <source>
        <dbReference type="Proteomes" id="UP001295740"/>
    </source>
</evidence>
<keyword evidence="2" id="KW-0479">Metal-binding</keyword>
<keyword evidence="3" id="KW-0472">Membrane</keyword>
<evidence type="ECO:0000256" key="3">
    <source>
        <dbReference type="SAM" id="Phobius"/>
    </source>
</evidence>
<reference evidence="5" key="1">
    <citation type="submission" date="2023-10" db="EMBL/GenBank/DDBJ databases">
        <authorList>
            <person name="Hackl T."/>
        </authorList>
    </citation>
    <scope>NUCLEOTIDE SEQUENCE</scope>
</reference>
<feature type="domain" description="Fe2OG dioxygenase" evidence="4">
    <location>
        <begin position="109"/>
        <end position="229"/>
    </location>
</feature>
<dbReference type="Gene3D" id="2.60.120.330">
    <property type="entry name" value="B-lactam Antibiotic, Isopenicillin N Synthase, Chain"/>
    <property type="match status" value="1"/>
</dbReference>
<protein>
    <submittedName>
        <fullName evidence="5">Uu.00g123410.m01.CDS01</fullName>
    </submittedName>
</protein>
<keyword evidence="2" id="KW-0408">Iron</keyword>
<proteinExistence type="inferred from homology"/>
<feature type="transmembrane region" description="Helical" evidence="3">
    <location>
        <begin position="48"/>
        <end position="69"/>
    </location>
</feature>
<dbReference type="AlphaFoldDB" id="A0AAI8VHE8"/>
<dbReference type="InterPro" id="IPR044861">
    <property type="entry name" value="IPNS-like_FE2OG_OXY"/>
</dbReference>
<dbReference type="InterPro" id="IPR027443">
    <property type="entry name" value="IPNS-like_sf"/>
</dbReference>
<dbReference type="Proteomes" id="UP001295740">
    <property type="component" value="Unassembled WGS sequence"/>
</dbReference>
<gene>
    <name evidence="5" type="ORF">KHLLAP_LOCUS5415</name>
</gene>
<sequence length="284" mass="31034">MDKGNISNALTSTFTEDLGIAKNDVNDGNQLQLAAISRHRDLRNPFQLVALAPGVGSLVAAGGFTFAGFRGLASWQWLFIVDGLFTLIVAMIFVLLLPRDTEHTKSLCGIDVPEALSRYHRYRRCGSGKATLPAAPEAEDLRTALVHHTDFGTITLLANVVGGLQILSPEKSQSDESGWLWARPEPGCLIVNIGDAMVQWTGGLLRSSMHRVRHAPGAQRFVNKYSVVYLALPERNAIMRRLVGKGIAGDDGEDGNLTAWEWEVKKAVAMKRLGSDPWEKGCKE</sequence>
<dbReference type="GO" id="GO:0046872">
    <property type="term" value="F:metal ion binding"/>
    <property type="evidence" value="ECO:0007669"/>
    <property type="project" value="UniProtKB-KW"/>
</dbReference>
<dbReference type="PANTHER" id="PTHR47990">
    <property type="entry name" value="2-OXOGLUTARATE (2OG) AND FE(II)-DEPENDENT OXYGENASE SUPERFAMILY PROTEIN-RELATED"/>
    <property type="match status" value="1"/>
</dbReference>
<comment type="caution">
    <text evidence="5">The sequence shown here is derived from an EMBL/GenBank/DDBJ whole genome shotgun (WGS) entry which is preliminary data.</text>
</comment>
<dbReference type="PROSITE" id="PS51471">
    <property type="entry name" value="FE2OG_OXY"/>
    <property type="match status" value="1"/>
</dbReference>
<keyword evidence="3" id="KW-0812">Transmembrane</keyword>
<dbReference type="InterPro" id="IPR050231">
    <property type="entry name" value="Iron_ascorbate_oxido_reductase"/>
</dbReference>
<evidence type="ECO:0000259" key="4">
    <source>
        <dbReference type="PROSITE" id="PS51471"/>
    </source>
</evidence>
<dbReference type="SUPFAM" id="SSF103473">
    <property type="entry name" value="MFS general substrate transporter"/>
    <property type="match status" value="1"/>
</dbReference>
<name>A0AAI8VHE8_9PEZI</name>
<dbReference type="EMBL" id="CAUWAG010000007">
    <property type="protein sequence ID" value="CAJ2504947.1"/>
    <property type="molecule type" value="Genomic_DNA"/>
</dbReference>
<comment type="similarity">
    <text evidence="1 2">Belongs to the iron/ascorbate-dependent oxidoreductase family.</text>
</comment>
<evidence type="ECO:0000313" key="5">
    <source>
        <dbReference type="EMBL" id="CAJ2504947.1"/>
    </source>
</evidence>
<keyword evidence="3" id="KW-1133">Transmembrane helix</keyword>
<dbReference type="GO" id="GO:0016491">
    <property type="term" value="F:oxidoreductase activity"/>
    <property type="evidence" value="ECO:0007669"/>
    <property type="project" value="UniProtKB-KW"/>
</dbReference>
<organism evidence="5 6">
    <name type="scientific">Anthostomella pinea</name>
    <dbReference type="NCBI Taxonomy" id="933095"/>
    <lineage>
        <taxon>Eukaryota</taxon>
        <taxon>Fungi</taxon>
        <taxon>Dikarya</taxon>
        <taxon>Ascomycota</taxon>
        <taxon>Pezizomycotina</taxon>
        <taxon>Sordariomycetes</taxon>
        <taxon>Xylariomycetidae</taxon>
        <taxon>Xylariales</taxon>
        <taxon>Xylariaceae</taxon>
        <taxon>Anthostomella</taxon>
    </lineage>
</organism>
<keyword evidence="2" id="KW-0560">Oxidoreductase</keyword>
<dbReference type="InterPro" id="IPR036259">
    <property type="entry name" value="MFS_trans_sf"/>
</dbReference>
<accession>A0AAI8VHE8</accession>
<evidence type="ECO:0000256" key="2">
    <source>
        <dbReference type="RuleBase" id="RU003682"/>
    </source>
</evidence>
<feature type="transmembrane region" description="Helical" evidence="3">
    <location>
        <begin position="75"/>
        <end position="97"/>
    </location>
</feature>
<dbReference type="Pfam" id="PF03171">
    <property type="entry name" value="2OG-FeII_Oxy"/>
    <property type="match status" value="1"/>
</dbReference>
<keyword evidence="6" id="KW-1185">Reference proteome</keyword>
<dbReference type="SUPFAM" id="SSF51197">
    <property type="entry name" value="Clavaminate synthase-like"/>
    <property type="match status" value="1"/>
</dbReference>